<feature type="compositionally biased region" description="Low complexity" evidence="1">
    <location>
        <begin position="1181"/>
        <end position="1203"/>
    </location>
</feature>
<feature type="compositionally biased region" description="Polar residues" evidence="1">
    <location>
        <begin position="1362"/>
        <end position="1373"/>
    </location>
</feature>
<feature type="region of interest" description="Disordered" evidence="1">
    <location>
        <begin position="596"/>
        <end position="706"/>
    </location>
</feature>
<feature type="region of interest" description="Disordered" evidence="1">
    <location>
        <begin position="530"/>
        <end position="571"/>
    </location>
</feature>
<evidence type="ECO:0000313" key="3">
    <source>
        <dbReference type="Proteomes" id="UP000800035"/>
    </source>
</evidence>
<accession>A0A6A5U3N6</accession>
<reference evidence="2" key="1">
    <citation type="journal article" date="2020" name="Stud. Mycol.">
        <title>101 Dothideomycetes genomes: a test case for predicting lifestyles and emergence of pathogens.</title>
        <authorList>
            <person name="Haridas S."/>
            <person name="Albert R."/>
            <person name="Binder M."/>
            <person name="Bloem J."/>
            <person name="Labutti K."/>
            <person name="Salamov A."/>
            <person name="Andreopoulos B."/>
            <person name="Baker S."/>
            <person name="Barry K."/>
            <person name="Bills G."/>
            <person name="Bluhm B."/>
            <person name="Cannon C."/>
            <person name="Castanera R."/>
            <person name="Culley D."/>
            <person name="Daum C."/>
            <person name="Ezra D."/>
            <person name="Gonzalez J."/>
            <person name="Henrissat B."/>
            <person name="Kuo A."/>
            <person name="Liang C."/>
            <person name="Lipzen A."/>
            <person name="Lutzoni F."/>
            <person name="Magnuson J."/>
            <person name="Mondo S."/>
            <person name="Nolan M."/>
            <person name="Ohm R."/>
            <person name="Pangilinan J."/>
            <person name="Park H.-J."/>
            <person name="Ramirez L."/>
            <person name="Alfaro M."/>
            <person name="Sun H."/>
            <person name="Tritt A."/>
            <person name="Yoshinaga Y."/>
            <person name="Zwiers L.-H."/>
            <person name="Turgeon B."/>
            <person name="Goodwin S."/>
            <person name="Spatafora J."/>
            <person name="Crous P."/>
            <person name="Grigoriev I."/>
        </authorList>
    </citation>
    <scope>NUCLEOTIDE SEQUENCE</scope>
    <source>
        <strain evidence="2">CBS 675.92</strain>
    </source>
</reference>
<feature type="compositionally biased region" description="Pro residues" evidence="1">
    <location>
        <begin position="1122"/>
        <end position="1133"/>
    </location>
</feature>
<feature type="compositionally biased region" description="Basic and acidic residues" evidence="1">
    <location>
        <begin position="203"/>
        <end position="224"/>
    </location>
</feature>
<feature type="region of interest" description="Disordered" evidence="1">
    <location>
        <begin position="189"/>
        <end position="494"/>
    </location>
</feature>
<feature type="non-terminal residue" evidence="2">
    <location>
        <position position="1"/>
    </location>
</feature>
<feature type="compositionally biased region" description="Basic and acidic residues" evidence="1">
    <location>
        <begin position="623"/>
        <end position="633"/>
    </location>
</feature>
<gene>
    <name evidence="2" type="ORF">CC80DRAFT_490707</name>
</gene>
<feature type="compositionally biased region" description="Basic and acidic residues" evidence="1">
    <location>
        <begin position="1820"/>
        <end position="1831"/>
    </location>
</feature>
<feature type="compositionally biased region" description="Low complexity" evidence="1">
    <location>
        <begin position="1685"/>
        <end position="1695"/>
    </location>
</feature>
<feature type="compositionally biased region" description="Polar residues" evidence="1">
    <location>
        <begin position="596"/>
        <end position="622"/>
    </location>
</feature>
<feature type="compositionally biased region" description="Polar residues" evidence="1">
    <location>
        <begin position="1218"/>
        <end position="1227"/>
    </location>
</feature>
<feature type="region of interest" description="Disordered" evidence="1">
    <location>
        <begin position="738"/>
        <end position="1574"/>
    </location>
</feature>
<feature type="compositionally biased region" description="Low complexity" evidence="1">
    <location>
        <begin position="1760"/>
        <end position="1777"/>
    </location>
</feature>
<dbReference type="EMBL" id="ML976986">
    <property type="protein sequence ID" value="KAF1958940.1"/>
    <property type="molecule type" value="Genomic_DNA"/>
</dbReference>
<feature type="region of interest" description="Disordered" evidence="1">
    <location>
        <begin position="1"/>
        <end position="135"/>
    </location>
</feature>
<dbReference type="Proteomes" id="UP000800035">
    <property type="component" value="Unassembled WGS sequence"/>
</dbReference>
<feature type="compositionally biased region" description="Basic and acidic residues" evidence="1">
    <location>
        <begin position="1798"/>
        <end position="1809"/>
    </location>
</feature>
<feature type="compositionally biased region" description="Basic and acidic residues" evidence="1">
    <location>
        <begin position="750"/>
        <end position="764"/>
    </location>
</feature>
<feature type="compositionally biased region" description="Polar residues" evidence="1">
    <location>
        <begin position="1391"/>
        <end position="1400"/>
    </location>
</feature>
<evidence type="ECO:0000256" key="1">
    <source>
        <dbReference type="SAM" id="MobiDB-lite"/>
    </source>
</evidence>
<keyword evidence="3" id="KW-1185">Reference proteome</keyword>
<proteinExistence type="predicted"/>
<protein>
    <submittedName>
        <fullName evidence="2">Uncharacterized protein</fullName>
    </submittedName>
</protein>
<feature type="compositionally biased region" description="Polar residues" evidence="1">
    <location>
        <begin position="1538"/>
        <end position="1561"/>
    </location>
</feature>
<feature type="compositionally biased region" description="Polar residues" evidence="1">
    <location>
        <begin position="1493"/>
        <end position="1520"/>
    </location>
</feature>
<feature type="compositionally biased region" description="Basic and acidic residues" evidence="1">
    <location>
        <begin position="894"/>
        <end position="906"/>
    </location>
</feature>
<feature type="compositionally biased region" description="Polar residues" evidence="1">
    <location>
        <begin position="634"/>
        <end position="655"/>
    </location>
</feature>
<feature type="compositionally biased region" description="Low complexity" evidence="1">
    <location>
        <begin position="1401"/>
        <end position="1421"/>
    </location>
</feature>
<name>A0A6A5U3N6_9PLEO</name>
<dbReference type="OrthoDB" id="5151921at2759"/>
<feature type="compositionally biased region" description="Basic and acidic residues" evidence="1">
    <location>
        <begin position="1862"/>
        <end position="1880"/>
    </location>
</feature>
<feature type="compositionally biased region" description="Polar residues" evidence="1">
    <location>
        <begin position="1606"/>
        <end position="1617"/>
    </location>
</feature>
<feature type="compositionally biased region" description="Basic and acidic residues" evidence="1">
    <location>
        <begin position="34"/>
        <end position="52"/>
    </location>
</feature>
<feature type="compositionally biased region" description="Basic and acidic residues" evidence="1">
    <location>
        <begin position="1888"/>
        <end position="1908"/>
    </location>
</feature>
<feature type="compositionally biased region" description="Low complexity" evidence="1">
    <location>
        <begin position="1521"/>
        <end position="1537"/>
    </location>
</feature>
<feature type="compositionally biased region" description="Polar residues" evidence="1">
    <location>
        <begin position="797"/>
        <end position="830"/>
    </location>
</feature>
<feature type="compositionally biased region" description="Low complexity" evidence="1">
    <location>
        <begin position="1262"/>
        <end position="1279"/>
    </location>
</feature>
<feature type="region of interest" description="Disordered" evidence="1">
    <location>
        <begin position="1594"/>
        <end position="1973"/>
    </location>
</feature>
<organism evidence="2 3">
    <name type="scientific">Byssothecium circinans</name>
    <dbReference type="NCBI Taxonomy" id="147558"/>
    <lineage>
        <taxon>Eukaryota</taxon>
        <taxon>Fungi</taxon>
        <taxon>Dikarya</taxon>
        <taxon>Ascomycota</taxon>
        <taxon>Pezizomycotina</taxon>
        <taxon>Dothideomycetes</taxon>
        <taxon>Pleosporomycetidae</taxon>
        <taxon>Pleosporales</taxon>
        <taxon>Massarineae</taxon>
        <taxon>Massarinaceae</taxon>
        <taxon>Byssothecium</taxon>
    </lineage>
</organism>
<feature type="compositionally biased region" description="Low complexity" evidence="1">
    <location>
        <begin position="939"/>
        <end position="950"/>
    </location>
</feature>
<sequence>MPFKGKDLLHTAGVLSGKGMTGAKGLFAKGKSRFKSDKAHHSQSEASSREASEEPELSSRTTTPDHHPLRQMSVDRPALADEKRRRRFSSPFHRSSRSRSRPNSIVLPLNTQFDLFGSTPKNTPPRETPPILESRPYSYIVPESWNYVPEESTIDTRAGAAAGSSTLQPPAHLGVLPSPAKSAFSLYAKDGEGDEDAPPVPKIPDDFEETIRGRGKDPVSERLLRSVVRHSTPPGMEMDKLRGTPPPTTQLEGDTGAEAEEIKVARQERRDAGDEVEPTLQQQPSDHVQDAVDGSPLQLNHNLKPSGPKHGNDDEDDEDDLPPQLHHDPIPPKSPTRSSIDELLHDRFDVGQVSPVLSSVTMGADRLNGGGDLEDDDLLQPDNTRSQKPRLSMGDVSPMLPPTDLSLGGPSDRRHSVASGDHTHAQPTRPEYETELIGGDVSPISRQNTMDGHAESDKGTMRSSLPANMGGIAVGVVPSSPQAAPDDPRLVDSPRVAELGRPNAFPFASEQRLSASRIQVLHAVEYVPSRSQSSFETWDQDSIVAPSQSDGSPLDEKAVDFDVPPVPQIPERSLARDVLEAEKAIAPSEAPVVVSIVNSSTHQPNPTESESTLPDAQQSPESETAKTGDHQRSESILSKLSSMVSAHDSSISPISNRGLPRSHRPSATRQQQIPPAKTSHIPVQIEEEIALHPNSSATDNDDFDLYADHDGVVKGVQDESGQPLRVATVDTMQHPQVAAAGAPRQQHYAKPVEEEATRYSEERPMSFVSGPRDSSGRPQDQINRPGSAKTENILPSRFSQMKASNGTPHTVSPLAQQVLMSNVQPNQQLAPSGHIGSVSSLNSNRSHVKTSPHSTVSPPPSSTASPPPQSSPTPNATQRPLVPSPNRQNGHSPRMHDHRLMEDPRLTVEAQMQEMRAGQSPPQDRRLQGQNTPQSVRMQGQPTGQQSSSGEVPWIGPAPRNQYEAQQQTMARHAIDSRLRDNQQQAPEITPPPPPKKEAKPSSRPKISSMLKGLGKAHSNTPSPPAQQGLQPPRSDGGAGRTSSHGGGRRNSSFLPTVGDLPEQVAPKKDTRTSGFTLVPKRSESLGAESHFSHDSTRVQPADSRLNLRSPDVPVPLNSIPPQQPPPGAPGPQKPQGLRASTSGVPDPGKKKRFSALGNLFSRSKEDKKAHKAQKHSTAAPLQPGQQWPPQQYFRPQQPGMQYGPPPAERPFPGMQPVQMQTMSPVSPESIYAQGVHQQFVQPSPPQGYPLHSLFRQPPTNPQGHQQQPHQMQQQPVHQGRPAHVYIEQAPPGQQQQPPPQHMPSHDQRPQLRQEGSAYTDTRHHYQALEAQRQQIPSQQPLAQSFPQPPPSLRADFPPLHQQHQSAQPSSGTAHVPPGGYYKPETKQSDHQQGIPRTSEQQNFHQPQQQQQQKIQQARPQSVQNISAGHPEPNTVSNGLAGHALAPNNEPRYQTPEIPAAYTHARPYVSPNLQDPPPDPQQARHPSPVHYTRQYSEPQVQPLSPQVSALTQAPVNPRSNSETSSVSLISPVSDSASQHNAATASNQKNQKARMSSITEQAQAERPWNLNLPEGATEQEIVRARQRQYMEQTLLAQEQLYAERTGRSPSPRSNTTHTPSPRPSQQQSAYQPPPQNGGGFREVAPRSSPKPYPMPQALHRQSSDPEKGVLSSFNTRPAQPAPVHPSPTSHPTSYPLPISPEAVDVRSRVNPAADAIPPPAPSKLPHSPMFASHPDQRAESPHSQRSTHQDSPKYEEIAPDQPYQPSPQHHQYGYQQPTYDDHPPADEPPPYSGPVAPHEGLEKERQDRHRPPNIVTNADSSSDRGRHLEPRQRQVSIGMLQHPQPASMAASPARSSADMGADSLRRQLLEQEERERQERLQRAQTQRADSQREREERERDRARAKELERSISGGGRVGSLRSAAGSTRATGSGWERRRGSTSRPVFELSAEDDEPVMRATSFPGQEWVPTWSED</sequence>
<feature type="compositionally biased region" description="Basic residues" evidence="1">
    <location>
        <begin position="84"/>
        <end position="100"/>
    </location>
</feature>
<feature type="compositionally biased region" description="Polar residues" evidence="1">
    <location>
        <begin position="1332"/>
        <end position="1346"/>
    </location>
</feature>
<evidence type="ECO:0000313" key="2">
    <source>
        <dbReference type="EMBL" id="KAF1958940.1"/>
    </source>
</evidence>
<feature type="compositionally biased region" description="Basic and acidic residues" evidence="1">
    <location>
        <begin position="1733"/>
        <end position="1755"/>
    </location>
</feature>
<feature type="compositionally biased region" description="Polar residues" evidence="1">
    <location>
        <begin position="1018"/>
        <end position="1030"/>
    </location>
</feature>
<feature type="compositionally biased region" description="Polar residues" evidence="1">
    <location>
        <begin position="928"/>
        <end position="938"/>
    </location>
</feature>
<feature type="compositionally biased region" description="Low complexity" evidence="1">
    <location>
        <begin position="1842"/>
        <end position="1856"/>
    </location>
</feature>
<feature type="compositionally biased region" description="Basic and acidic residues" evidence="1">
    <location>
        <begin position="339"/>
        <end position="349"/>
    </location>
</feature>
<feature type="compositionally biased region" description="Basic and acidic residues" evidence="1">
    <location>
        <begin position="260"/>
        <end position="273"/>
    </location>
</feature>
<feature type="compositionally biased region" description="Pro residues" evidence="1">
    <location>
        <begin position="857"/>
        <end position="871"/>
    </location>
</feature>